<sequence length="73" mass="8203">MTLHNKKHTLQEGVPHEQMATKHGELVKGTTEDETVSKEMAPSHREISNNPFKTPPNNLTTKNHRKMGMGEKG</sequence>
<reference evidence="2" key="2">
    <citation type="submission" date="2023-03" db="EMBL/GenBank/DDBJ databases">
        <authorList>
            <person name="Zhang Z."/>
        </authorList>
    </citation>
    <scope>NUCLEOTIDE SEQUENCE</scope>
    <source>
        <strain evidence="2">DSA</strain>
    </source>
</reference>
<dbReference type="EMBL" id="JARPTC010000019">
    <property type="protein sequence ID" value="MDO7788029.1"/>
    <property type="molecule type" value="Genomic_DNA"/>
</dbReference>
<evidence type="ECO:0000313" key="2">
    <source>
        <dbReference type="EMBL" id="MDO7788029.1"/>
    </source>
</evidence>
<feature type="region of interest" description="Disordered" evidence="1">
    <location>
        <begin position="1"/>
        <end position="73"/>
    </location>
</feature>
<keyword evidence="3" id="KW-1185">Reference proteome</keyword>
<feature type="compositionally biased region" description="Basic and acidic residues" evidence="1">
    <location>
        <begin position="35"/>
        <end position="47"/>
    </location>
</feature>
<dbReference type="RefSeq" id="WP_304543585.1">
    <property type="nucleotide sequence ID" value="NZ_JARPTC010000019.1"/>
</dbReference>
<accession>A0AAW7ZE35</accession>
<dbReference type="Proteomes" id="UP001172911">
    <property type="component" value="Unassembled WGS sequence"/>
</dbReference>
<feature type="compositionally biased region" description="Polar residues" evidence="1">
    <location>
        <begin position="48"/>
        <end position="61"/>
    </location>
</feature>
<name>A0AAW7ZE35_9FIRM</name>
<comment type="caution">
    <text evidence="2">The sequence shown here is derived from an EMBL/GenBank/DDBJ whole genome shotgun (WGS) entry which is preliminary data.</text>
</comment>
<reference evidence="2" key="1">
    <citation type="journal article" date="2023" name="J. Hazard. Mater.">
        <title>Anaerobic biodegradation of pyrene and benzo[a]pyrene by a new sulfate-reducing Desulforamulus aquiferis strain DSA.</title>
        <authorList>
            <person name="Zhang Z."/>
            <person name="Sun J."/>
            <person name="Gong X."/>
            <person name="Wang C."/>
            <person name="Wang H."/>
        </authorList>
    </citation>
    <scope>NUCLEOTIDE SEQUENCE</scope>
    <source>
        <strain evidence="2">DSA</strain>
    </source>
</reference>
<evidence type="ECO:0000256" key="1">
    <source>
        <dbReference type="SAM" id="MobiDB-lite"/>
    </source>
</evidence>
<gene>
    <name evidence="2" type="ORF">P6N53_12425</name>
</gene>
<protein>
    <submittedName>
        <fullName evidence="2">Uncharacterized protein</fullName>
    </submittedName>
</protein>
<proteinExistence type="predicted"/>
<dbReference type="AlphaFoldDB" id="A0AAW7ZE35"/>
<evidence type="ECO:0000313" key="3">
    <source>
        <dbReference type="Proteomes" id="UP001172911"/>
    </source>
</evidence>
<organism evidence="2 3">
    <name type="scientific">Desulforamulus aquiferis</name>
    <dbReference type="NCBI Taxonomy" id="1397668"/>
    <lineage>
        <taxon>Bacteria</taxon>
        <taxon>Bacillati</taxon>
        <taxon>Bacillota</taxon>
        <taxon>Clostridia</taxon>
        <taxon>Eubacteriales</taxon>
        <taxon>Peptococcaceae</taxon>
        <taxon>Desulforamulus</taxon>
    </lineage>
</organism>